<dbReference type="EMBL" id="BAABCP010000001">
    <property type="protein sequence ID" value="GAA3924745.1"/>
    <property type="molecule type" value="Genomic_DNA"/>
</dbReference>
<reference evidence="2" key="1">
    <citation type="journal article" date="2019" name="Int. J. Syst. Evol. Microbiol.">
        <title>The Global Catalogue of Microorganisms (GCM) 10K type strain sequencing project: providing services to taxonomists for standard genome sequencing and annotation.</title>
        <authorList>
            <consortium name="The Broad Institute Genomics Platform"/>
            <consortium name="The Broad Institute Genome Sequencing Center for Infectious Disease"/>
            <person name="Wu L."/>
            <person name="Ma J."/>
        </authorList>
    </citation>
    <scope>NUCLEOTIDE SEQUENCE [LARGE SCALE GENOMIC DNA]</scope>
    <source>
        <strain evidence="2">JCM 17024</strain>
    </source>
</reference>
<gene>
    <name evidence="1" type="ORF">GCM10022383_00050</name>
</gene>
<evidence type="ECO:0000313" key="2">
    <source>
        <dbReference type="Proteomes" id="UP001501591"/>
    </source>
</evidence>
<dbReference type="Proteomes" id="UP001501591">
    <property type="component" value="Unassembled WGS sequence"/>
</dbReference>
<keyword evidence="2" id="KW-1185">Reference proteome</keyword>
<name>A0ABP7MML0_9MICO</name>
<protein>
    <submittedName>
        <fullName evidence="1">Uncharacterized protein</fullName>
    </submittedName>
</protein>
<organism evidence="1 2">
    <name type="scientific">Microbacterium soli</name>
    <dbReference type="NCBI Taxonomy" id="446075"/>
    <lineage>
        <taxon>Bacteria</taxon>
        <taxon>Bacillati</taxon>
        <taxon>Actinomycetota</taxon>
        <taxon>Actinomycetes</taxon>
        <taxon>Micrococcales</taxon>
        <taxon>Microbacteriaceae</taxon>
        <taxon>Microbacterium</taxon>
    </lineage>
</organism>
<accession>A0ABP7MML0</accession>
<evidence type="ECO:0000313" key="1">
    <source>
        <dbReference type="EMBL" id="GAA3924745.1"/>
    </source>
</evidence>
<dbReference type="RefSeq" id="WP_344817442.1">
    <property type="nucleotide sequence ID" value="NZ_BAABCP010000001.1"/>
</dbReference>
<proteinExistence type="predicted"/>
<comment type="caution">
    <text evidence="1">The sequence shown here is derived from an EMBL/GenBank/DDBJ whole genome shotgun (WGS) entry which is preliminary data.</text>
</comment>
<sequence length="91" mass="9759">MAHGLLPRIGTGRTSRLPGRGKAFVKASMVDESGFSYEYQELEVDMATARETVASLFLHADLTASRAATIDTDAGADSCARTGKKPRRRSA</sequence>